<evidence type="ECO:0000256" key="1">
    <source>
        <dbReference type="ARBA" id="ARBA00004162"/>
    </source>
</evidence>
<evidence type="ECO:0000259" key="8">
    <source>
        <dbReference type="Pfam" id="PF04024"/>
    </source>
</evidence>
<feature type="region of interest" description="Disordered" evidence="6">
    <location>
        <begin position="67"/>
        <end position="98"/>
    </location>
</feature>
<sequence length="98" mass="11140">MMNSKRRLTRSSNRILTGVLGGLAEYFGIRPLWVRIVFAILTIFPGHLVFGLLVYLLLTVLIPEDTGTSKHSSMWTNSQQSHSRKVLHDVTEEDTDKK</sequence>
<dbReference type="InterPro" id="IPR052027">
    <property type="entry name" value="PspC"/>
</dbReference>
<reference evidence="9 10" key="1">
    <citation type="submission" date="2019-11" db="EMBL/GenBank/DDBJ databases">
        <title>Lactobacillus sp. nov. CRM56-3, isolated from fermented tea leaves.</title>
        <authorList>
            <person name="Phuengjayaem S."/>
            <person name="Tanasupawat S."/>
        </authorList>
    </citation>
    <scope>NUCLEOTIDE SEQUENCE [LARGE SCALE GENOMIC DNA]</scope>
    <source>
        <strain evidence="9 10">CRM56-3</strain>
    </source>
</reference>
<gene>
    <name evidence="9" type="ORF">GM612_07150</name>
</gene>
<feature type="domain" description="Phage shock protein PspC N-terminal" evidence="8">
    <location>
        <begin position="6"/>
        <end position="64"/>
    </location>
</feature>
<feature type="transmembrane region" description="Helical" evidence="7">
    <location>
        <begin position="35"/>
        <end position="62"/>
    </location>
</feature>
<organism evidence="9 10">
    <name type="scientific">Secundilactobacillus folii</name>
    <dbReference type="NCBI Taxonomy" id="2678357"/>
    <lineage>
        <taxon>Bacteria</taxon>
        <taxon>Bacillati</taxon>
        <taxon>Bacillota</taxon>
        <taxon>Bacilli</taxon>
        <taxon>Lactobacillales</taxon>
        <taxon>Lactobacillaceae</taxon>
        <taxon>Secundilactobacillus</taxon>
    </lineage>
</organism>
<dbReference type="PANTHER" id="PTHR33885">
    <property type="entry name" value="PHAGE SHOCK PROTEIN C"/>
    <property type="match status" value="1"/>
</dbReference>
<evidence type="ECO:0000256" key="6">
    <source>
        <dbReference type="SAM" id="MobiDB-lite"/>
    </source>
</evidence>
<dbReference type="EMBL" id="WNJO01000007">
    <property type="protein sequence ID" value="MTV82429.1"/>
    <property type="molecule type" value="Genomic_DNA"/>
</dbReference>
<name>A0A7X2XVI6_9LACO</name>
<dbReference type="AlphaFoldDB" id="A0A7X2XVI6"/>
<evidence type="ECO:0000256" key="5">
    <source>
        <dbReference type="ARBA" id="ARBA00023136"/>
    </source>
</evidence>
<proteinExistence type="predicted"/>
<dbReference type="Proteomes" id="UP000466388">
    <property type="component" value="Unassembled WGS sequence"/>
</dbReference>
<protein>
    <submittedName>
        <fullName evidence="9">PspC domain-containing protein</fullName>
    </submittedName>
</protein>
<dbReference type="InterPro" id="IPR007168">
    <property type="entry name" value="Phageshock_PspC_N"/>
</dbReference>
<accession>A0A7X2XVI6</accession>
<evidence type="ECO:0000256" key="3">
    <source>
        <dbReference type="ARBA" id="ARBA00022692"/>
    </source>
</evidence>
<evidence type="ECO:0000313" key="10">
    <source>
        <dbReference type="Proteomes" id="UP000466388"/>
    </source>
</evidence>
<evidence type="ECO:0000256" key="7">
    <source>
        <dbReference type="SAM" id="Phobius"/>
    </source>
</evidence>
<keyword evidence="2" id="KW-1003">Cell membrane</keyword>
<dbReference type="PANTHER" id="PTHR33885:SF3">
    <property type="entry name" value="PHAGE SHOCK PROTEIN C"/>
    <property type="match status" value="1"/>
</dbReference>
<keyword evidence="3 7" id="KW-0812">Transmembrane</keyword>
<dbReference type="GO" id="GO:0005886">
    <property type="term" value="C:plasma membrane"/>
    <property type="evidence" value="ECO:0007669"/>
    <property type="project" value="UniProtKB-SubCell"/>
</dbReference>
<dbReference type="Pfam" id="PF04024">
    <property type="entry name" value="PspC"/>
    <property type="match status" value="1"/>
</dbReference>
<feature type="compositionally biased region" description="Polar residues" evidence="6">
    <location>
        <begin position="69"/>
        <end position="81"/>
    </location>
</feature>
<evidence type="ECO:0000256" key="2">
    <source>
        <dbReference type="ARBA" id="ARBA00022475"/>
    </source>
</evidence>
<evidence type="ECO:0000313" key="9">
    <source>
        <dbReference type="EMBL" id="MTV82429.1"/>
    </source>
</evidence>
<keyword evidence="4 7" id="KW-1133">Transmembrane helix</keyword>
<feature type="compositionally biased region" description="Basic and acidic residues" evidence="6">
    <location>
        <begin position="86"/>
        <end position="98"/>
    </location>
</feature>
<keyword evidence="5 7" id="KW-0472">Membrane</keyword>
<comment type="subcellular location">
    <subcellularLocation>
        <location evidence="1">Cell membrane</location>
        <topology evidence="1">Single-pass membrane protein</topology>
    </subcellularLocation>
</comment>
<evidence type="ECO:0000256" key="4">
    <source>
        <dbReference type="ARBA" id="ARBA00022989"/>
    </source>
</evidence>
<comment type="caution">
    <text evidence="9">The sequence shown here is derived from an EMBL/GenBank/DDBJ whole genome shotgun (WGS) entry which is preliminary data.</text>
</comment>
<keyword evidence="10" id="KW-1185">Reference proteome</keyword>